<sequence length="187" mass="22156">MTMEYEVKIPVSDIDEIERRLKDLGATLIDEVEEEDYYVDLNPCIDLKSKDMALRIRFVHSKQLKRRISELTFKGPRMVPNMKIRKEISTRVEDGTKVIEIFKELGFRYYVVSKRRKVYRYGPYKIFLDHVEGLGTFLEIEVENVSSVEEFLDMVKKLVTVLKVPENFIAKSYLELLLERIDSKAWH</sequence>
<dbReference type="CDD" id="cd07890">
    <property type="entry name" value="CYTH-like_AC_IV-like"/>
    <property type="match status" value="1"/>
</dbReference>
<name>A0A832YSC0_9CREN</name>
<feature type="domain" description="CYTH" evidence="1">
    <location>
        <begin position="2"/>
        <end position="179"/>
    </location>
</feature>
<accession>A0A832YSC0</accession>
<evidence type="ECO:0000259" key="1">
    <source>
        <dbReference type="PROSITE" id="PS51707"/>
    </source>
</evidence>
<organism evidence="2 3">
    <name type="scientific">Ignisphaera aggregans</name>
    <dbReference type="NCBI Taxonomy" id="334771"/>
    <lineage>
        <taxon>Archaea</taxon>
        <taxon>Thermoproteota</taxon>
        <taxon>Thermoprotei</taxon>
        <taxon>Desulfurococcales</taxon>
        <taxon>Desulfurococcaceae</taxon>
        <taxon>Ignisphaera</taxon>
    </lineage>
</organism>
<dbReference type="Pfam" id="PF01928">
    <property type="entry name" value="CYTH"/>
    <property type="match status" value="1"/>
</dbReference>
<dbReference type="PANTHER" id="PTHR21028">
    <property type="entry name" value="SI:CH211-156B7.4"/>
    <property type="match status" value="1"/>
</dbReference>
<dbReference type="EMBL" id="DQTV01000038">
    <property type="protein sequence ID" value="HIP56805.1"/>
    <property type="molecule type" value="Genomic_DNA"/>
</dbReference>
<dbReference type="InterPro" id="IPR008173">
    <property type="entry name" value="Adenylyl_cyclase_CyaB"/>
</dbReference>
<dbReference type="SUPFAM" id="SSF55154">
    <property type="entry name" value="CYTH-like phosphatases"/>
    <property type="match status" value="1"/>
</dbReference>
<dbReference type="Gene3D" id="2.40.320.10">
    <property type="entry name" value="Hypothetical Protein Pfu-838710-001"/>
    <property type="match status" value="1"/>
</dbReference>
<dbReference type="AlphaFoldDB" id="A0A832YSC0"/>
<dbReference type="PROSITE" id="PS51707">
    <property type="entry name" value="CYTH"/>
    <property type="match status" value="1"/>
</dbReference>
<dbReference type="Proteomes" id="UP000605805">
    <property type="component" value="Unassembled WGS sequence"/>
</dbReference>
<proteinExistence type="predicted"/>
<gene>
    <name evidence="2" type="primary">cyaB</name>
    <name evidence="2" type="ORF">EYH02_01870</name>
</gene>
<dbReference type="SMART" id="SM01118">
    <property type="entry name" value="CYTH"/>
    <property type="match status" value="1"/>
</dbReference>
<evidence type="ECO:0000313" key="2">
    <source>
        <dbReference type="EMBL" id="HIP56805.1"/>
    </source>
</evidence>
<dbReference type="PANTHER" id="PTHR21028:SF2">
    <property type="entry name" value="CYTH DOMAIN-CONTAINING PROTEIN"/>
    <property type="match status" value="1"/>
</dbReference>
<dbReference type="NCBIfam" id="TIGR00318">
    <property type="entry name" value="cyaB"/>
    <property type="match status" value="1"/>
</dbReference>
<comment type="caution">
    <text evidence="2">The sequence shown here is derived from an EMBL/GenBank/DDBJ whole genome shotgun (WGS) entry which is preliminary data.</text>
</comment>
<dbReference type="InterPro" id="IPR023577">
    <property type="entry name" value="CYTH_domain"/>
</dbReference>
<protein>
    <submittedName>
        <fullName evidence="2">Class IV adenylate cyclase</fullName>
    </submittedName>
</protein>
<evidence type="ECO:0000313" key="3">
    <source>
        <dbReference type="Proteomes" id="UP000605805"/>
    </source>
</evidence>
<dbReference type="InterPro" id="IPR033469">
    <property type="entry name" value="CYTH-like_dom_sf"/>
</dbReference>
<reference evidence="2" key="1">
    <citation type="journal article" date="2020" name="ISME J.">
        <title>Gammaproteobacteria mediating utilization of methyl-, sulfur- and petroleum organic compounds in deep ocean hydrothermal plumes.</title>
        <authorList>
            <person name="Zhou Z."/>
            <person name="Liu Y."/>
            <person name="Pan J."/>
            <person name="Cron B.R."/>
            <person name="Toner B.M."/>
            <person name="Anantharaman K."/>
            <person name="Breier J.A."/>
            <person name="Dick G.J."/>
            <person name="Li M."/>
        </authorList>
    </citation>
    <scope>NUCLEOTIDE SEQUENCE</scope>
    <source>
        <strain evidence="2">SZUA-1435</strain>
    </source>
</reference>